<keyword evidence="3" id="KW-1185">Reference proteome</keyword>
<evidence type="ECO:0000259" key="1">
    <source>
        <dbReference type="Pfam" id="PF20815"/>
    </source>
</evidence>
<name>A0ABX9WKR6_9ACTN</name>
<dbReference type="RefSeq" id="WP_123239449.1">
    <property type="nucleotide sequence ID" value="NZ_JAAHBY010000006.1"/>
</dbReference>
<feature type="domain" description="GIY-YIG catalytic" evidence="1">
    <location>
        <begin position="31"/>
        <end position="183"/>
    </location>
</feature>
<evidence type="ECO:0000313" key="2">
    <source>
        <dbReference type="EMBL" id="RNM00992.1"/>
    </source>
</evidence>
<reference evidence="2 3" key="1">
    <citation type="submission" date="2018-11" db="EMBL/GenBank/DDBJ databases">
        <title>Micromonospora sp. PPF5-17, a new actinomycetes isolated from a hot spring soil.</title>
        <authorList>
            <person name="Thawai C."/>
        </authorList>
    </citation>
    <scope>NUCLEOTIDE SEQUENCE [LARGE SCALE GENOMIC DNA]</scope>
    <source>
        <strain evidence="2 3">PPF5-17</strain>
    </source>
</reference>
<sequence>MVPEEALLRPARLYSAEEVRGRGCPIPASAGVYAWYFTSPPPGVPTEGCHRWDGAALLYVGISPKAPPMNGRAASRQTIRSRVRYHYRGNAEGSTLRLTLGSLLADELGIGLRRVGSGKRMTFGRVGEPRLTEWMSRHAHVVWSATDQPWKLEEGLIRSWVLPLNLDQNRHGSFHGQLSALRAAQRAQARLLPVER</sequence>
<protein>
    <recommendedName>
        <fullName evidence="1">GIY-YIG catalytic domain-containing protein</fullName>
    </recommendedName>
</protein>
<gene>
    <name evidence="2" type="ORF">EFE23_03680</name>
</gene>
<dbReference type="InterPro" id="IPR049311">
    <property type="entry name" value="GIY_YIG_cat"/>
</dbReference>
<accession>A0ABX9WKR6</accession>
<dbReference type="Pfam" id="PF20815">
    <property type="entry name" value="GIY_YIG_2"/>
    <property type="match status" value="1"/>
</dbReference>
<dbReference type="Proteomes" id="UP000280698">
    <property type="component" value="Unassembled WGS sequence"/>
</dbReference>
<organism evidence="2 3">
    <name type="scientific">Micromonospora solifontis</name>
    <dbReference type="NCBI Taxonomy" id="2487138"/>
    <lineage>
        <taxon>Bacteria</taxon>
        <taxon>Bacillati</taxon>
        <taxon>Actinomycetota</taxon>
        <taxon>Actinomycetes</taxon>
        <taxon>Micromonosporales</taxon>
        <taxon>Micromonosporaceae</taxon>
        <taxon>Micromonospora</taxon>
    </lineage>
</organism>
<evidence type="ECO:0000313" key="3">
    <source>
        <dbReference type="Proteomes" id="UP000280698"/>
    </source>
</evidence>
<comment type="caution">
    <text evidence="2">The sequence shown here is derived from an EMBL/GenBank/DDBJ whole genome shotgun (WGS) entry which is preliminary data.</text>
</comment>
<proteinExistence type="predicted"/>
<dbReference type="EMBL" id="RJLN01000006">
    <property type="protein sequence ID" value="RNM00992.1"/>
    <property type="molecule type" value="Genomic_DNA"/>
</dbReference>